<comment type="caution">
    <text evidence="2">The sequence shown here is derived from an EMBL/GenBank/DDBJ whole genome shotgun (WGS) entry which is preliminary data.</text>
</comment>
<dbReference type="Pfam" id="PF04962">
    <property type="entry name" value="KduI"/>
    <property type="match status" value="1"/>
</dbReference>
<dbReference type="EMBL" id="PFMR01000205">
    <property type="protein sequence ID" value="PIZ16211.1"/>
    <property type="molecule type" value="Genomic_DNA"/>
</dbReference>
<dbReference type="NCBIfam" id="TIGR04378">
    <property type="entry name" value="myo_inos_iolB"/>
    <property type="match status" value="1"/>
</dbReference>
<gene>
    <name evidence="2" type="primary">iolB</name>
    <name evidence="2" type="ORF">COY52_07700</name>
</gene>
<reference evidence="3" key="1">
    <citation type="submission" date="2017-09" db="EMBL/GenBank/DDBJ databases">
        <title>Depth-based differentiation of microbial function through sediment-hosted aquifers and enrichment of novel symbionts in the deep terrestrial subsurface.</title>
        <authorList>
            <person name="Probst A.J."/>
            <person name="Ladd B."/>
            <person name="Jarett J.K."/>
            <person name="Geller-Mcgrath D.E."/>
            <person name="Sieber C.M.K."/>
            <person name="Emerson J.B."/>
            <person name="Anantharaman K."/>
            <person name="Thomas B.C."/>
            <person name="Malmstrom R."/>
            <person name="Stieglmeier M."/>
            <person name="Klingl A."/>
            <person name="Woyke T."/>
            <person name="Ryan C.M."/>
            <person name="Banfield J.F."/>
        </authorList>
    </citation>
    <scope>NUCLEOTIDE SEQUENCE [LARGE SCALE GENOMIC DNA]</scope>
</reference>
<evidence type="ECO:0000313" key="2">
    <source>
        <dbReference type="EMBL" id="PIZ16211.1"/>
    </source>
</evidence>
<dbReference type="Proteomes" id="UP000229307">
    <property type="component" value="Unassembled WGS sequence"/>
</dbReference>
<dbReference type="PANTHER" id="PTHR39193:SF1">
    <property type="entry name" value="5-DEOXY-GLUCURONATE ISOMERASE"/>
    <property type="match status" value="1"/>
</dbReference>
<evidence type="ECO:0000313" key="3">
    <source>
        <dbReference type="Proteomes" id="UP000229307"/>
    </source>
</evidence>
<dbReference type="InterPro" id="IPR021120">
    <property type="entry name" value="KduI/IolB_isomerase"/>
</dbReference>
<protein>
    <submittedName>
        <fullName evidence="2">5-deoxy-glucuronate isomerase</fullName>
    </submittedName>
</protein>
<dbReference type="SUPFAM" id="SSF51182">
    <property type="entry name" value="RmlC-like cupins"/>
    <property type="match status" value="1"/>
</dbReference>
<dbReference type="InterPro" id="IPR024203">
    <property type="entry name" value="Deoxy-glucuronate_isom_IolB"/>
</dbReference>
<accession>A0A2M7S9N3</accession>
<dbReference type="PIRSF" id="PIRSF036628">
    <property type="entry name" value="IolB"/>
    <property type="match status" value="1"/>
</dbReference>
<dbReference type="InterPro" id="IPR014710">
    <property type="entry name" value="RmlC-like_jellyroll"/>
</dbReference>
<organism evidence="2 3">
    <name type="scientific">Candidatus Desantisbacteria bacterium CG_4_10_14_0_8_um_filter_48_22</name>
    <dbReference type="NCBI Taxonomy" id="1974543"/>
    <lineage>
        <taxon>Bacteria</taxon>
        <taxon>Candidatus Desantisiibacteriota</taxon>
    </lineage>
</organism>
<dbReference type="GO" id="GO:0008880">
    <property type="term" value="F:glucuronate isomerase activity"/>
    <property type="evidence" value="ECO:0007669"/>
    <property type="project" value="InterPro"/>
</dbReference>
<sequence>MKIEGKRYDRKTGYIPLIGKKSDLKAVDFGILRLKKGRRSSGVFKNKETAVIILSGKIDMKAGNKSWRSIGKRKDVFSGKAYAFFVPPACRYEIRARSDAEIAVCSAPSRAKSLAKLIRPSDVRLRKVGMKNFRRNVYDIIDERTDAQALLAGETINAPGNWSSYPPHKHDVDNLPAESKLEEMYFFKLSPSNGFGVMRVYDNGKMDNIYVLKNNDIVTIPKGYHPVSVIPGYRIYYLWVLAGKKRVLKPNDDPSYSWVKEVKS</sequence>
<name>A0A2M7S9N3_9BACT</name>
<evidence type="ECO:0000256" key="1">
    <source>
        <dbReference type="ARBA" id="ARBA00023235"/>
    </source>
</evidence>
<keyword evidence="1 2" id="KW-0413">Isomerase</keyword>
<dbReference type="AlphaFoldDB" id="A0A2M7S9N3"/>
<dbReference type="GO" id="GO:0019310">
    <property type="term" value="P:inositol catabolic process"/>
    <property type="evidence" value="ECO:0007669"/>
    <property type="project" value="InterPro"/>
</dbReference>
<dbReference type="InterPro" id="IPR011051">
    <property type="entry name" value="RmlC_Cupin_sf"/>
</dbReference>
<dbReference type="PANTHER" id="PTHR39193">
    <property type="entry name" value="5-DEOXY-GLUCURONATE ISOMERASE"/>
    <property type="match status" value="1"/>
</dbReference>
<dbReference type="Gene3D" id="2.60.120.10">
    <property type="entry name" value="Jelly Rolls"/>
    <property type="match status" value="2"/>
</dbReference>
<proteinExistence type="predicted"/>